<evidence type="ECO:0000256" key="8">
    <source>
        <dbReference type="SAM" id="SignalP"/>
    </source>
</evidence>
<evidence type="ECO:0000256" key="3">
    <source>
        <dbReference type="ARBA" id="ARBA00022729"/>
    </source>
</evidence>
<protein>
    <recommendedName>
        <fullName evidence="9">Cytochrome c domain-containing protein</fullName>
    </recommendedName>
</protein>
<dbReference type="SUPFAM" id="SSF48371">
    <property type="entry name" value="ARM repeat"/>
    <property type="match status" value="1"/>
</dbReference>
<keyword evidence="1 6" id="KW-0349">Heme</keyword>
<name>A0ABP8N7B7_9BACT</name>
<feature type="domain" description="Cytochrome c" evidence="9">
    <location>
        <begin position="1790"/>
        <end position="1923"/>
    </location>
</feature>
<dbReference type="PANTHER" id="PTHR33546">
    <property type="entry name" value="LARGE, MULTIFUNCTIONAL SECRETED PROTEIN-RELATED"/>
    <property type="match status" value="1"/>
</dbReference>
<keyword evidence="2 6" id="KW-0479">Metal-binding</keyword>
<evidence type="ECO:0000256" key="2">
    <source>
        <dbReference type="ARBA" id="ARBA00022723"/>
    </source>
</evidence>
<comment type="caution">
    <text evidence="10">The sequence shown here is derived from an EMBL/GenBank/DDBJ whole genome shotgun (WGS) entry which is preliminary data.</text>
</comment>
<evidence type="ECO:0000259" key="9">
    <source>
        <dbReference type="PROSITE" id="PS51007"/>
    </source>
</evidence>
<keyword evidence="3 8" id="KW-0732">Signal</keyword>
<evidence type="ECO:0000256" key="7">
    <source>
        <dbReference type="SAM" id="MobiDB-lite"/>
    </source>
</evidence>
<keyword evidence="5" id="KW-1015">Disulfide bond</keyword>
<organism evidence="10 11">
    <name type="scientific">Novipirellula rosea</name>
    <dbReference type="NCBI Taxonomy" id="1031540"/>
    <lineage>
        <taxon>Bacteria</taxon>
        <taxon>Pseudomonadati</taxon>
        <taxon>Planctomycetota</taxon>
        <taxon>Planctomycetia</taxon>
        <taxon>Pirellulales</taxon>
        <taxon>Pirellulaceae</taxon>
        <taxon>Novipirellula</taxon>
    </lineage>
</organism>
<evidence type="ECO:0000256" key="4">
    <source>
        <dbReference type="ARBA" id="ARBA00023004"/>
    </source>
</evidence>
<evidence type="ECO:0000313" key="11">
    <source>
        <dbReference type="Proteomes" id="UP001500840"/>
    </source>
</evidence>
<dbReference type="InterPro" id="IPR006558">
    <property type="entry name" value="LamG-like"/>
</dbReference>
<feature type="region of interest" description="Disordered" evidence="7">
    <location>
        <begin position="1154"/>
        <end position="1173"/>
    </location>
</feature>
<dbReference type="InterPro" id="IPR009056">
    <property type="entry name" value="Cyt_c-like_dom"/>
</dbReference>
<dbReference type="EMBL" id="BAABGA010000064">
    <property type="protein sequence ID" value="GAA4462564.1"/>
    <property type="molecule type" value="Genomic_DNA"/>
</dbReference>
<evidence type="ECO:0000313" key="10">
    <source>
        <dbReference type="EMBL" id="GAA4462564.1"/>
    </source>
</evidence>
<dbReference type="InterPro" id="IPR013427">
    <property type="entry name" value="Haem-bd_dom_put"/>
</dbReference>
<dbReference type="Pfam" id="PF13646">
    <property type="entry name" value="HEAT_2"/>
    <property type="match status" value="1"/>
</dbReference>
<dbReference type="PANTHER" id="PTHR33546:SF1">
    <property type="entry name" value="LARGE, MULTIFUNCTIONAL SECRETED PROTEIN"/>
    <property type="match status" value="1"/>
</dbReference>
<dbReference type="SUPFAM" id="SSF49899">
    <property type="entry name" value="Concanavalin A-like lectins/glucanases"/>
    <property type="match status" value="2"/>
</dbReference>
<dbReference type="InterPro" id="IPR016024">
    <property type="entry name" value="ARM-type_fold"/>
</dbReference>
<keyword evidence="4 6" id="KW-0408">Iron</keyword>
<feature type="signal peptide" evidence="8">
    <location>
        <begin position="1"/>
        <end position="21"/>
    </location>
</feature>
<keyword evidence="11" id="KW-1185">Reference proteome</keyword>
<dbReference type="SUPFAM" id="SSF63829">
    <property type="entry name" value="Calcium-dependent phosphotriesterase"/>
    <property type="match status" value="1"/>
</dbReference>
<dbReference type="InterPro" id="IPR036909">
    <property type="entry name" value="Cyt_c-like_dom_sf"/>
</dbReference>
<evidence type="ECO:0000256" key="6">
    <source>
        <dbReference type="PROSITE-ProRule" id="PRU00433"/>
    </source>
</evidence>
<reference evidence="11" key="1">
    <citation type="journal article" date="2019" name="Int. J. Syst. Evol. Microbiol.">
        <title>The Global Catalogue of Microorganisms (GCM) 10K type strain sequencing project: providing services to taxonomists for standard genome sequencing and annotation.</title>
        <authorList>
            <consortium name="The Broad Institute Genomics Platform"/>
            <consortium name="The Broad Institute Genome Sequencing Center for Infectious Disease"/>
            <person name="Wu L."/>
            <person name="Ma J."/>
        </authorList>
    </citation>
    <scope>NUCLEOTIDE SEQUENCE [LARGE SCALE GENOMIC DNA]</scope>
    <source>
        <strain evidence="11">JCM 17759</strain>
    </source>
</reference>
<dbReference type="SMART" id="SM00560">
    <property type="entry name" value="LamGL"/>
    <property type="match status" value="1"/>
</dbReference>
<gene>
    <name evidence="10" type="ORF">GCM10023156_46510</name>
</gene>
<dbReference type="NCBIfam" id="TIGR02603">
    <property type="entry name" value="CxxCH_TIGR02603"/>
    <property type="match status" value="1"/>
</dbReference>
<dbReference type="Pfam" id="PF23500">
    <property type="entry name" value="DUF7133"/>
    <property type="match status" value="1"/>
</dbReference>
<evidence type="ECO:0000256" key="1">
    <source>
        <dbReference type="ARBA" id="ARBA00022617"/>
    </source>
</evidence>
<accession>A0ABP8N7B7</accession>
<dbReference type="InterPro" id="IPR011989">
    <property type="entry name" value="ARM-like"/>
</dbReference>
<dbReference type="InterPro" id="IPR013320">
    <property type="entry name" value="ConA-like_dom_sf"/>
</dbReference>
<dbReference type="Pfam" id="PF00034">
    <property type="entry name" value="Cytochrom_C"/>
    <property type="match status" value="1"/>
</dbReference>
<proteinExistence type="predicted"/>
<dbReference type="Gene3D" id="2.60.120.200">
    <property type="match status" value="2"/>
</dbReference>
<dbReference type="Proteomes" id="UP001500840">
    <property type="component" value="Unassembled WGS sequence"/>
</dbReference>
<evidence type="ECO:0000256" key="5">
    <source>
        <dbReference type="ARBA" id="ARBA00023157"/>
    </source>
</evidence>
<feature type="compositionally biased region" description="Basic and acidic residues" evidence="7">
    <location>
        <begin position="757"/>
        <end position="774"/>
    </location>
</feature>
<dbReference type="Pfam" id="PF13385">
    <property type="entry name" value="Laminin_G_3"/>
    <property type="match status" value="2"/>
</dbReference>
<dbReference type="InterPro" id="IPR055557">
    <property type="entry name" value="DUF7133"/>
</dbReference>
<dbReference type="InterPro" id="IPR013428">
    <property type="entry name" value="Membrane-bound_put_N"/>
</dbReference>
<dbReference type="PROSITE" id="PS51007">
    <property type="entry name" value="CYTC"/>
    <property type="match status" value="1"/>
</dbReference>
<dbReference type="NCBIfam" id="TIGR02604">
    <property type="entry name" value="Piru_Ver_Nterm"/>
    <property type="match status" value="1"/>
</dbReference>
<sequence length="1927" mass="210150">MKILFSTLLIWLVCPISLASADTVLRAGASSVDISPRNFPAIRNGGFLQATETRVADPLHARCLVLSDGNETIAITIVDSCMFPTDICDAIKSRVAKQIGLPANRILISATHTHSAPSVMAYCLGTSRDEAYVQYVVPRVAEAIVSAHAKLQPAKIGWTAVDAAGQTNCRRWITRSDRKGTDPFGQQTVRAMMHPGYLNPDYVHPAGPIDPQLSLLSVVAAADDAPLCLLANYSMHYFGQGSGFSADYFGEVASLLESGIAATAEHTPRHFVGIMSQGTSGDLHWMDYGKSQRRVDRTEYAKTIAETALTAWKQIEHRSDMTIAMSESRMNLQRRVPDAERLAWAKPINEHRGDAPPKNRTEVYAQQAEWIHEHPETEVVLQAVRIGDLGITALPNEVYGITGLKLKQQSPLVSTFNLELANGAEGYIPPPEQHRLGGYTTWPARTAGLEVEAEPKIVERVLTLLESVSGKQRRALVDPPNAFSQAVMKAKPTAYWRLGDMVSDQAADATGKHPAQFDGGVALYLQGPDLQENSNTAAQESPNRCVYFAGGSLQANVSNLPANYSLSMWFWNGLPAGSENPSATLFSRGSGEAQESLSIVSSNEGLPVLAICSGVAKQETTQQERSEQHVGSTPLVSKAWHHVTVVRDADAVRIYLDGNVQPELDISLRLSGPASTEFSFGNFDGKLDEIALFARALSVDDAVDLYRASNMKAPKAPPKPVVLGEKPSDAESLKQYAEGIQKSQPVAYWRLHDSNRTAAGDERAAHDGRYEPKSGPRKPGTVQPNFSGGRMLASVPDLKDQCSVEFWFCNQLPHTNRAVTGYLFTRGVDGAHGAPGDSLGIGGTHASMGRLLVYNGNEHGELISGETVLRTDSWNHVVLVRDANQVKVYLNGELEIDGQLAKTYPDGCPEIQIGGRNDNFANFQGMIDEVAVYDRALSADEAQTHFATAGTKPIAQTKSVAQAKTEPSQELQPTAAEASLEKIHIRDGFEVQLVASEPLVKDPVAIDWGLDGKLWVVEMADYPLGMDGAGKPGGRIRVLEDRDDDGRYDSSTLFAEGLSFPNGILVWGDGVLVTAAPEILYLEDSTGDGKADIRRSVFSGFLEGNQQLRVNGLRWGLDNWVHCASGSHHSGYGKGNQITSVLTGQAHQIGSRDFRIRPDSGDIDPQSGPSQYGRNRDDWGNWFGVQNSLPLWHYVLADQDIRRNPHFAPPDPKRQVVTPSNPPVYPAAQLQKRFHNFDQSGRFTSACSAIIYRDNVLFPRAENQQHAFTCEPFHNLVQHNIITDDGVSFDFHRDPAESDFDFFASQDRWCRPVMARTGPDGALWIVDMYRYMIEHPQWLPQNGKDELRPYYRLGENHGRIYRVVPTGKSLATPRIANTTAGLLGALASSNGWQRDAAQQSLVRNKAAAAVPSIESMATGGDTPEQRLQALCTLNGMQALRTNILQSALQDPHAGVRRQAVRLAAEHTVDVLWLKPLVDDPNAKVRLQLAATLGAYNDPMAAQLLAQLAADSADDVYILANVMSSLNQRNIAEVLTATIAMSSDVAASTDHQRRLQQQLFGQVAALGDATAIGQVVQRICDSADGPLKPWQLSGLADLLDGLAKRKLSLAQLTTDHQTLIVQSIDQARASVSETSRASKASERLTPLTAASLRLLLRQDDMYADDMRLLSNLLVPQSAVELQLAVVDRLALQDDQQVAEVLLAGWQSHGPSLRARVLDVLASRTQWSNVLLTNVQSRHVSSGEISPSMRERLLATKDEMLRTAWTEAFTASTSPDRKQVIERYQTALTLTGDVERGRKVFATSCAACHKIGNVGHDVGPNLASITDKRPPTLLANIMDPSAEVEARYLTYIVVTVDGRVHNGLLATETGSSITLISNEGKRETILRTEIEELRASGKSLMPEGLEKDLSPQAVADLFALLTAKPKTSQ</sequence>
<feature type="region of interest" description="Disordered" evidence="7">
    <location>
        <begin position="757"/>
        <end position="784"/>
    </location>
</feature>
<feature type="chain" id="PRO_5045163509" description="Cytochrome c domain-containing protein" evidence="8">
    <location>
        <begin position="22"/>
        <end position="1927"/>
    </location>
</feature>
<dbReference type="RefSeq" id="WP_345325964.1">
    <property type="nucleotide sequence ID" value="NZ_BAABGA010000064.1"/>
</dbReference>
<dbReference type="Gene3D" id="1.10.760.10">
    <property type="entry name" value="Cytochrome c-like domain"/>
    <property type="match status" value="1"/>
</dbReference>
<dbReference type="Gene3D" id="1.25.10.10">
    <property type="entry name" value="Leucine-rich Repeat Variant"/>
    <property type="match status" value="1"/>
</dbReference>
<dbReference type="SUPFAM" id="SSF46626">
    <property type="entry name" value="Cytochrome c"/>
    <property type="match status" value="1"/>
</dbReference>